<dbReference type="RefSeq" id="WP_184962181.1">
    <property type="nucleotide sequence ID" value="NZ_JACHIN010000004.1"/>
</dbReference>
<reference evidence="1 2" key="1">
    <citation type="submission" date="2020-08" db="EMBL/GenBank/DDBJ databases">
        <title>Genomic Encyclopedia of Type Strains, Phase IV (KMG-IV): sequencing the most valuable type-strain genomes for metagenomic binning, comparative biology and taxonomic classification.</title>
        <authorList>
            <person name="Goeker M."/>
        </authorList>
    </citation>
    <scope>NUCLEOTIDE SEQUENCE [LARGE SCALE GENOMIC DNA]</scope>
    <source>
        <strain evidence="1 2">DSM 45385</strain>
    </source>
</reference>
<accession>A0A7W8EG07</accession>
<evidence type="ECO:0000313" key="2">
    <source>
        <dbReference type="Proteomes" id="UP000568380"/>
    </source>
</evidence>
<dbReference type="NCBIfam" id="NF046121">
    <property type="entry name" value="lipo_SCO7460"/>
    <property type="match status" value="1"/>
</dbReference>
<name>A0A7W8EG07_9ACTN</name>
<gene>
    <name evidence="1" type="ORF">HNR40_003381</name>
</gene>
<evidence type="ECO:0008006" key="3">
    <source>
        <dbReference type="Google" id="ProtNLM"/>
    </source>
</evidence>
<dbReference type="EMBL" id="JACHIN010000004">
    <property type="protein sequence ID" value="MBB5077906.1"/>
    <property type="molecule type" value="Genomic_DNA"/>
</dbReference>
<comment type="caution">
    <text evidence="1">The sequence shown here is derived from an EMBL/GenBank/DDBJ whole genome shotgun (WGS) entry which is preliminary data.</text>
</comment>
<protein>
    <recommendedName>
        <fullName evidence="3">Lipoprotein</fullName>
    </recommendedName>
</protein>
<evidence type="ECO:0000313" key="1">
    <source>
        <dbReference type="EMBL" id="MBB5077906.1"/>
    </source>
</evidence>
<dbReference type="Proteomes" id="UP000568380">
    <property type="component" value="Unassembled WGS sequence"/>
</dbReference>
<sequence length="317" mass="33787">MERSTRRRFTAGLLGMVVLAGGCSLGTGDDRGRAEELAGKLYPGQLKVVGARNLFPETNGSEITFALAGDPDAVVRLRIDADKGTCDRKPCESQLAAAVQKGKELGENWRRLAAGFQSCGHPIIAANAPLSEVWIEAAPTNATIASFLGTVRGCLGTGKALAVNFATPAVAAKRPRGGEGLPTFLRMTETKVLAALSREPYLVASYSPANEPSARIVRPFEQREEFEKRARAGATEWLAANRPGAMVGGVVGLWRLRPGRVDRLMGYVLFCESQQAKCLGDRAVAMTVDPQGNPVGDMRVVENIRDQGGVLRLPAGT</sequence>
<organism evidence="1 2">
    <name type="scientific">Nonomuraea endophytica</name>
    <dbReference type="NCBI Taxonomy" id="714136"/>
    <lineage>
        <taxon>Bacteria</taxon>
        <taxon>Bacillati</taxon>
        <taxon>Actinomycetota</taxon>
        <taxon>Actinomycetes</taxon>
        <taxon>Streptosporangiales</taxon>
        <taxon>Streptosporangiaceae</taxon>
        <taxon>Nonomuraea</taxon>
    </lineage>
</organism>
<proteinExistence type="predicted"/>
<dbReference type="AlphaFoldDB" id="A0A7W8EG07"/>
<dbReference type="PROSITE" id="PS51257">
    <property type="entry name" value="PROKAR_LIPOPROTEIN"/>
    <property type="match status" value="1"/>
</dbReference>
<keyword evidence="2" id="KW-1185">Reference proteome</keyword>